<evidence type="ECO:0000313" key="3">
    <source>
        <dbReference type="EMBL" id="UTV28601.1"/>
    </source>
</evidence>
<feature type="domain" description="Flp pilus assembly protein RcpC/CpaB" evidence="2">
    <location>
        <begin position="110"/>
        <end position="222"/>
    </location>
</feature>
<evidence type="ECO:0000313" key="4">
    <source>
        <dbReference type="Proteomes" id="UP001057998"/>
    </source>
</evidence>
<proteinExistence type="predicted"/>
<evidence type="ECO:0000256" key="1">
    <source>
        <dbReference type="SAM" id="MobiDB-lite"/>
    </source>
</evidence>
<dbReference type="InterPro" id="IPR017592">
    <property type="entry name" value="Pilus_assmbl_Flp-typ_CpaB"/>
</dbReference>
<dbReference type="Pfam" id="PF16976">
    <property type="entry name" value="RcpC"/>
    <property type="match status" value="1"/>
</dbReference>
<evidence type="ECO:0000259" key="2">
    <source>
        <dbReference type="Pfam" id="PF16976"/>
    </source>
</evidence>
<feature type="region of interest" description="Disordered" evidence="1">
    <location>
        <begin position="173"/>
        <end position="193"/>
    </location>
</feature>
<dbReference type="Proteomes" id="UP001057998">
    <property type="component" value="Chromosome 1"/>
</dbReference>
<dbReference type="RefSeq" id="WP_255389920.1">
    <property type="nucleotide sequence ID" value="NZ_CP101508.1"/>
</dbReference>
<protein>
    <submittedName>
        <fullName evidence="3">Flp pilus assembly protein CpaB</fullName>
    </submittedName>
</protein>
<name>A0ABY5GIG7_9GAMM</name>
<keyword evidence="4" id="KW-1185">Reference proteome</keyword>
<dbReference type="InterPro" id="IPR031571">
    <property type="entry name" value="RcpC_dom"/>
</dbReference>
<reference evidence="3" key="1">
    <citation type="submission" date="2022-07" db="EMBL/GenBank/DDBJ databases">
        <title>Genome sequencing of Photobacterium atrarenae GJH2-4.</title>
        <authorList>
            <person name="Park S.-J."/>
        </authorList>
    </citation>
    <scope>NUCLEOTIDE SEQUENCE</scope>
    <source>
        <strain evidence="3">GJH2-4</strain>
    </source>
</reference>
<accession>A0ABY5GIG7</accession>
<sequence length="322" mass="34266">MQGRYLKIAAAVLLGLAVVIGLYGVRLSQPPAPAPTQAKAPSSVIMPHFAADLPVGTVLRAEMLQPMPVAQPLAKDIRDPSAYLGRRLIQPVVAGSRLRDTMFSRPRPLIDELNPGFRAIALQANALTVVGGHLQSGDWVDVLYLLRANKESGHHSTARRLLSRIQVLAVGQETIGQPEQPSQTGKGKGKRDSARTIVLAIPEAETPQLLLAESTGQLRLTLVSPDELPQPAASFQLAATGDSVSDMMPGIASQAPVSEAPAHAAPEPAAPAESYVVSLKTLGGYQEVDVPAVKPPPVKYRYVAPSIEVYQGESRALVQTRF</sequence>
<dbReference type="CDD" id="cd11614">
    <property type="entry name" value="SAF_CpaB_FlgA_like"/>
    <property type="match status" value="1"/>
</dbReference>
<dbReference type="NCBIfam" id="TIGR03177">
    <property type="entry name" value="pilus_cpaB"/>
    <property type="match status" value="1"/>
</dbReference>
<organism evidence="3 4">
    <name type="scientific">Photobacterium atrarenae</name>
    <dbReference type="NCBI Taxonomy" id="865757"/>
    <lineage>
        <taxon>Bacteria</taxon>
        <taxon>Pseudomonadati</taxon>
        <taxon>Pseudomonadota</taxon>
        <taxon>Gammaproteobacteria</taxon>
        <taxon>Vibrionales</taxon>
        <taxon>Vibrionaceae</taxon>
        <taxon>Photobacterium</taxon>
    </lineage>
</organism>
<gene>
    <name evidence="3" type="primary">cpaB</name>
    <name evidence="3" type="ORF">NNL38_04975</name>
</gene>
<feature type="compositionally biased region" description="Polar residues" evidence="1">
    <location>
        <begin position="174"/>
        <end position="185"/>
    </location>
</feature>
<dbReference type="EMBL" id="CP101508">
    <property type="protein sequence ID" value="UTV28601.1"/>
    <property type="molecule type" value="Genomic_DNA"/>
</dbReference>